<reference evidence="4" key="1">
    <citation type="submission" date="2020-11" db="EMBL/GenBank/DDBJ databases">
        <authorList>
            <person name="Tran Van P."/>
        </authorList>
    </citation>
    <scope>NUCLEOTIDE SEQUENCE</scope>
</reference>
<dbReference type="SFLD" id="SFLDG01153">
    <property type="entry name" value="Main.4:_Theta-like"/>
    <property type="match status" value="1"/>
</dbReference>
<dbReference type="SUPFAM" id="SSF47616">
    <property type="entry name" value="GST C-terminal domain-like"/>
    <property type="match status" value="1"/>
</dbReference>
<keyword evidence="5" id="KW-1185">Reference proteome</keyword>
<dbReference type="Gene3D" id="1.20.1050.10">
    <property type="match status" value="2"/>
</dbReference>
<dbReference type="OrthoDB" id="6365613at2759"/>
<feature type="domain" description="GST C-terminal" evidence="3">
    <location>
        <begin position="88"/>
        <end position="230"/>
    </location>
</feature>
<sequence>MVLRLYYAPHSGPCRAVKLLAAELQLNVEIKPINLKSREQLKDDFLALNPIHTVPTLDDDGFVLWDSHAIMQYLMNKYRKDSELYPQDPQKRAVIDNRLCFNLGTLNATIRAYYYPVLRLGATHFVASQRDKIQDVLGWLDGLIEKSGGWTAGPHKTLADYSIIGTMSNVPKMHGPHKFDLTKYKNITEWMNKCQAEMKDYDEIMETGAQLWFDDLFAVIAEGKEIKTYKNTSTIIMGITLYYMSPSPPSRAVDFLIKELELDAELKQVNLLEKDQLKPEFLALNPTHTIPTLDDNGFVVWDSECLIFPLSNLCPDYTRSFLNANFFYDCSHAILQYLASKYGKDSTLYPKDPENQATVNNRLFFNATTFFPRMRDYA</sequence>
<comment type="subunit">
    <text evidence="1">Homodimer.</text>
</comment>
<evidence type="ECO:0000313" key="5">
    <source>
        <dbReference type="Proteomes" id="UP000678499"/>
    </source>
</evidence>
<dbReference type="FunFam" id="1.20.1050.10:FF:000007">
    <property type="entry name" value="Glutathione S-transferase 1-1"/>
    <property type="match status" value="1"/>
</dbReference>
<name>A0A7R9GIM8_9CRUS</name>
<dbReference type="EMBL" id="OA885917">
    <property type="protein sequence ID" value="CAD7282471.1"/>
    <property type="molecule type" value="Genomic_DNA"/>
</dbReference>
<evidence type="ECO:0000259" key="3">
    <source>
        <dbReference type="PROSITE" id="PS50405"/>
    </source>
</evidence>
<feature type="domain" description="GST N-terminal" evidence="2">
    <location>
        <begin position="1"/>
        <end position="82"/>
    </location>
</feature>
<dbReference type="Gene3D" id="3.40.30.10">
    <property type="entry name" value="Glutaredoxin"/>
    <property type="match status" value="2"/>
</dbReference>
<dbReference type="InterPro" id="IPR040079">
    <property type="entry name" value="Glutathione_S-Trfase"/>
</dbReference>
<evidence type="ECO:0000256" key="1">
    <source>
        <dbReference type="ARBA" id="ARBA00011738"/>
    </source>
</evidence>
<dbReference type="CDD" id="cd03045">
    <property type="entry name" value="GST_N_Delta_Epsilon"/>
    <property type="match status" value="2"/>
</dbReference>
<dbReference type="InterPro" id="IPR036249">
    <property type="entry name" value="Thioredoxin-like_sf"/>
</dbReference>
<dbReference type="GO" id="GO:0004364">
    <property type="term" value="F:glutathione transferase activity"/>
    <property type="evidence" value="ECO:0007669"/>
    <property type="project" value="TreeGrafter"/>
</dbReference>
<accession>A0A7R9GIM8</accession>
<evidence type="ECO:0000313" key="4">
    <source>
        <dbReference type="EMBL" id="CAD7282471.1"/>
    </source>
</evidence>
<feature type="non-terminal residue" evidence="4">
    <location>
        <position position="378"/>
    </location>
</feature>
<dbReference type="CDD" id="cd03177">
    <property type="entry name" value="GST_C_Delta_Epsilon"/>
    <property type="match status" value="1"/>
</dbReference>
<proteinExistence type="predicted"/>
<dbReference type="PROSITE" id="PS50405">
    <property type="entry name" value="GST_CTER"/>
    <property type="match status" value="1"/>
</dbReference>
<dbReference type="EMBL" id="CAJPEX010003880">
    <property type="protein sequence ID" value="CAG0922623.1"/>
    <property type="molecule type" value="Genomic_DNA"/>
</dbReference>
<dbReference type="Pfam" id="PF13409">
    <property type="entry name" value="GST_N_2"/>
    <property type="match status" value="1"/>
</dbReference>
<dbReference type="AlphaFoldDB" id="A0A7R9GIM8"/>
<protein>
    <submittedName>
        <fullName evidence="4">Uncharacterized protein</fullName>
    </submittedName>
</protein>
<evidence type="ECO:0000259" key="2">
    <source>
        <dbReference type="PROSITE" id="PS50404"/>
    </source>
</evidence>
<dbReference type="Proteomes" id="UP000678499">
    <property type="component" value="Unassembled WGS sequence"/>
</dbReference>
<organism evidence="4">
    <name type="scientific">Notodromas monacha</name>
    <dbReference type="NCBI Taxonomy" id="399045"/>
    <lineage>
        <taxon>Eukaryota</taxon>
        <taxon>Metazoa</taxon>
        <taxon>Ecdysozoa</taxon>
        <taxon>Arthropoda</taxon>
        <taxon>Crustacea</taxon>
        <taxon>Oligostraca</taxon>
        <taxon>Ostracoda</taxon>
        <taxon>Podocopa</taxon>
        <taxon>Podocopida</taxon>
        <taxon>Cypridocopina</taxon>
        <taxon>Cypridoidea</taxon>
        <taxon>Cyprididae</taxon>
        <taxon>Notodromas</taxon>
    </lineage>
</organism>
<dbReference type="Pfam" id="PF02798">
    <property type="entry name" value="GST_N"/>
    <property type="match status" value="1"/>
</dbReference>
<dbReference type="GO" id="GO:0006749">
    <property type="term" value="P:glutathione metabolic process"/>
    <property type="evidence" value="ECO:0007669"/>
    <property type="project" value="TreeGrafter"/>
</dbReference>
<dbReference type="InterPro" id="IPR036282">
    <property type="entry name" value="Glutathione-S-Trfase_C_sf"/>
</dbReference>
<feature type="domain" description="GST N-terminal" evidence="2">
    <location>
        <begin position="237"/>
        <end position="346"/>
    </location>
</feature>
<gene>
    <name evidence="4" type="ORF">NMOB1V02_LOCUS10095</name>
</gene>
<dbReference type="SUPFAM" id="SSF52833">
    <property type="entry name" value="Thioredoxin-like"/>
    <property type="match status" value="2"/>
</dbReference>
<dbReference type="SFLD" id="SFLDG00358">
    <property type="entry name" value="Main_(cytGST)"/>
    <property type="match status" value="1"/>
</dbReference>
<dbReference type="InterPro" id="IPR004045">
    <property type="entry name" value="Glutathione_S-Trfase_N"/>
</dbReference>
<dbReference type="PANTHER" id="PTHR43969:SF9">
    <property type="entry name" value="GLUTATHIONE S TRANSFERASE D10, ISOFORM A-RELATED"/>
    <property type="match status" value="1"/>
</dbReference>
<dbReference type="PROSITE" id="PS50404">
    <property type="entry name" value="GST_NTER"/>
    <property type="match status" value="2"/>
</dbReference>
<dbReference type="FunFam" id="3.40.30.10:FF:000034">
    <property type="entry name" value="glutathione S-transferase 1"/>
    <property type="match status" value="2"/>
</dbReference>
<dbReference type="InterPro" id="IPR010987">
    <property type="entry name" value="Glutathione-S-Trfase_C-like"/>
</dbReference>
<dbReference type="PANTHER" id="PTHR43969">
    <property type="entry name" value="GLUTATHIONE S TRANSFERASE D10, ISOFORM A-RELATED"/>
    <property type="match status" value="1"/>
</dbReference>
<dbReference type="SFLD" id="SFLDS00019">
    <property type="entry name" value="Glutathione_Transferase_(cytos"/>
    <property type="match status" value="1"/>
</dbReference>